<protein>
    <recommendedName>
        <fullName evidence="4">HTH araC/xylS-type domain-containing protein</fullName>
    </recommendedName>
</protein>
<accession>A0A0R0CFZ3</accession>
<dbReference type="GO" id="GO:0003700">
    <property type="term" value="F:DNA-binding transcription factor activity"/>
    <property type="evidence" value="ECO:0007669"/>
    <property type="project" value="InterPro"/>
</dbReference>
<dbReference type="SUPFAM" id="SSF46689">
    <property type="entry name" value="Homeodomain-like"/>
    <property type="match status" value="1"/>
</dbReference>
<dbReference type="Gene3D" id="1.10.10.60">
    <property type="entry name" value="Homeodomain-like"/>
    <property type="match status" value="1"/>
</dbReference>
<evidence type="ECO:0000259" key="4">
    <source>
        <dbReference type="PROSITE" id="PS01124"/>
    </source>
</evidence>
<dbReference type="PATRIC" id="fig|405444.3.peg.322"/>
<dbReference type="EMBL" id="LDJI01000012">
    <property type="protein sequence ID" value="KRG64692.1"/>
    <property type="molecule type" value="Genomic_DNA"/>
</dbReference>
<evidence type="ECO:0000313" key="5">
    <source>
        <dbReference type="EMBL" id="KRG64692.1"/>
    </source>
</evidence>
<dbReference type="GO" id="GO:0005829">
    <property type="term" value="C:cytosol"/>
    <property type="evidence" value="ECO:0007669"/>
    <property type="project" value="TreeGrafter"/>
</dbReference>
<feature type="domain" description="HTH araC/xylS-type" evidence="4">
    <location>
        <begin position="246"/>
        <end position="343"/>
    </location>
</feature>
<dbReference type="InterPro" id="IPR032687">
    <property type="entry name" value="AraC-type_N"/>
</dbReference>
<dbReference type="PANTHER" id="PTHR47894:SF1">
    <property type="entry name" value="HTH-TYPE TRANSCRIPTIONAL REGULATOR VQSM"/>
    <property type="match status" value="1"/>
</dbReference>
<dbReference type="SMART" id="SM00342">
    <property type="entry name" value="HTH_ARAC"/>
    <property type="match status" value="1"/>
</dbReference>
<evidence type="ECO:0000313" key="6">
    <source>
        <dbReference type="Proteomes" id="UP000050864"/>
    </source>
</evidence>
<dbReference type="InterPro" id="IPR018060">
    <property type="entry name" value="HTH_AraC"/>
</dbReference>
<organism evidence="5 6">
    <name type="scientific">Stenotrophomonas humi</name>
    <dbReference type="NCBI Taxonomy" id="405444"/>
    <lineage>
        <taxon>Bacteria</taxon>
        <taxon>Pseudomonadati</taxon>
        <taxon>Pseudomonadota</taxon>
        <taxon>Gammaproteobacteria</taxon>
        <taxon>Lysobacterales</taxon>
        <taxon>Lysobacteraceae</taxon>
        <taxon>Stenotrophomonas</taxon>
    </lineage>
</organism>
<dbReference type="PANTHER" id="PTHR47894">
    <property type="entry name" value="HTH-TYPE TRANSCRIPTIONAL REGULATOR GADX"/>
    <property type="match status" value="1"/>
</dbReference>
<dbReference type="GO" id="GO:0000976">
    <property type="term" value="F:transcription cis-regulatory region binding"/>
    <property type="evidence" value="ECO:0007669"/>
    <property type="project" value="TreeGrafter"/>
</dbReference>
<dbReference type="InterPro" id="IPR009057">
    <property type="entry name" value="Homeodomain-like_sf"/>
</dbReference>
<evidence type="ECO:0000256" key="3">
    <source>
        <dbReference type="ARBA" id="ARBA00023163"/>
    </source>
</evidence>
<dbReference type="STRING" id="405444.ABB26_06600"/>
<dbReference type="RefSeq" id="WP_057632886.1">
    <property type="nucleotide sequence ID" value="NZ_LDJI01000012.1"/>
</dbReference>
<keyword evidence="3" id="KW-0804">Transcription</keyword>
<keyword evidence="6" id="KW-1185">Reference proteome</keyword>
<keyword evidence="1" id="KW-0805">Transcription regulation</keyword>
<dbReference type="Pfam" id="PF12833">
    <property type="entry name" value="HTH_18"/>
    <property type="match status" value="1"/>
</dbReference>
<keyword evidence="2" id="KW-0238">DNA-binding</keyword>
<dbReference type="PROSITE" id="PS01124">
    <property type="entry name" value="HTH_ARAC_FAMILY_2"/>
    <property type="match status" value="1"/>
</dbReference>
<dbReference type="Pfam" id="PF12625">
    <property type="entry name" value="Arabinose_bd"/>
    <property type="match status" value="1"/>
</dbReference>
<evidence type="ECO:0000256" key="1">
    <source>
        <dbReference type="ARBA" id="ARBA00023015"/>
    </source>
</evidence>
<sequence length="345" mass="38545">MHRKSGNGDRLSIANVPTNMLCGLLLLAAEYNVNSENWLAGQRLSIEQLNDPLTRISYRQAIEVIRRALPTLPIDGVGLAMGGNQNGGNFGLLGLAMKTAPTFGDAVRIGLDYQRNLGPLMALCLEDQDDQTLAVIATAPEEAHDLLPFLCEEMFSSILMLGRELAGDTFAPLRLELGYPTPPHAEKYRTLFRCDIQFEQPRHAMVLGRHWMELPFASYNPVTSQQALSLCRAQLATLSSRGETTAAVERLLRPQLRDNPQMSEVALALHLSERTLRRQLADEETSFSEVHDRVRSERALELLQDAELAISAIGNQLGFNDAREFRRAYKRWTGQTPSETRRHLA</sequence>
<gene>
    <name evidence="5" type="ORF">ABB26_06600</name>
</gene>
<proteinExistence type="predicted"/>
<name>A0A0R0CFZ3_9GAMM</name>
<reference evidence="5 6" key="1">
    <citation type="submission" date="2015-05" db="EMBL/GenBank/DDBJ databases">
        <title>Genome sequencing and analysis of members of genus Stenotrophomonas.</title>
        <authorList>
            <person name="Patil P.P."/>
            <person name="Midha S."/>
            <person name="Patil P.B."/>
        </authorList>
    </citation>
    <scope>NUCLEOTIDE SEQUENCE [LARGE SCALE GENOMIC DNA]</scope>
    <source>
        <strain evidence="5 6">DSM 18929</strain>
    </source>
</reference>
<comment type="caution">
    <text evidence="5">The sequence shown here is derived from an EMBL/GenBank/DDBJ whole genome shotgun (WGS) entry which is preliminary data.</text>
</comment>
<evidence type="ECO:0000256" key="2">
    <source>
        <dbReference type="ARBA" id="ARBA00023125"/>
    </source>
</evidence>
<dbReference type="AlphaFoldDB" id="A0A0R0CFZ3"/>
<dbReference type="Proteomes" id="UP000050864">
    <property type="component" value="Unassembled WGS sequence"/>
</dbReference>